<dbReference type="CDD" id="cd02068">
    <property type="entry name" value="radical_SAM_B12_BD"/>
    <property type="match status" value="1"/>
</dbReference>
<feature type="domain" description="Radical SAM core" evidence="7">
    <location>
        <begin position="165"/>
        <end position="383"/>
    </location>
</feature>
<dbReference type="GO" id="GO:0031419">
    <property type="term" value="F:cobalamin binding"/>
    <property type="evidence" value="ECO:0007669"/>
    <property type="project" value="InterPro"/>
</dbReference>
<evidence type="ECO:0000256" key="5">
    <source>
        <dbReference type="ARBA" id="ARBA00023014"/>
    </source>
</evidence>
<evidence type="ECO:0000256" key="2">
    <source>
        <dbReference type="ARBA" id="ARBA00022691"/>
    </source>
</evidence>
<dbReference type="InterPro" id="IPR006158">
    <property type="entry name" value="Cobalamin-bd"/>
</dbReference>
<evidence type="ECO:0000256" key="3">
    <source>
        <dbReference type="ARBA" id="ARBA00022723"/>
    </source>
</evidence>
<dbReference type="GO" id="GO:0005829">
    <property type="term" value="C:cytosol"/>
    <property type="evidence" value="ECO:0007669"/>
    <property type="project" value="TreeGrafter"/>
</dbReference>
<keyword evidence="9" id="KW-1185">Reference proteome</keyword>
<dbReference type="Gene3D" id="3.80.30.20">
    <property type="entry name" value="tm_1862 like domain"/>
    <property type="match status" value="1"/>
</dbReference>
<dbReference type="STRING" id="419481.SAMN05216233_10454"/>
<dbReference type="GO" id="GO:0003824">
    <property type="term" value="F:catalytic activity"/>
    <property type="evidence" value="ECO:0007669"/>
    <property type="project" value="InterPro"/>
</dbReference>
<evidence type="ECO:0000256" key="4">
    <source>
        <dbReference type="ARBA" id="ARBA00023004"/>
    </source>
</evidence>
<keyword evidence="4" id="KW-0408">Iron</keyword>
<dbReference type="SFLD" id="SFLDS00029">
    <property type="entry name" value="Radical_SAM"/>
    <property type="match status" value="1"/>
</dbReference>
<keyword evidence="5" id="KW-0411">Iron-sulfur</keyword>
<dbReference type="Proteomes" id="UP000198870">
    <property type="component" value="Unassembled WGS sequence"/>
</dbReference>
<evidence type="ECO:0000313" key="8">
    <source>
        <dbReference type="EMBL" id="SCY11112.1"/>
    </source>
</evidence>
<organism evidence="8 9">
    <name type="scientific">Desulfoluna spongiiphila</name>
    <dbReference type="NCBI Taxonomy" id="419481"/>
    <lineage>
        <taxon>Bacteria</taxon>
        <taxon>Pseudomonadati</taxon>
        <taxon>Thermodesulfobacteriota</taxon>
        <taxon>Desulfobacteria</taxon>
        <taxon>Desulfobacterales</taxon>
        <taxon>Desulfolunaceae</taxon>
        <taxon>Desulfoluna</taxon>
    </lineage>
</organism>
<dbReference type="SFLD" id="SFLDG01082">
    <property type="entry name" value="B12-binding_domain_containing"/>
    <property type="match status" value="1"/>
</dbReference>
<sequence length="622" mass="68882">MPHTLLLQLPVPRHQVGAKSGNIPLGPACLKLAAETHTDASVEIFPETLATHGGDAAILEEICKKRPDILGLTLTCWNVERSLHLAEEVKKRCGARIVAGGPEVTVDNPLTRHPAIDFLVYGEGEEVFVKLLKEPGLWDQGEASGCAPEFFMHGKNPYIENILDPGPEEIMLLETQRGCPYGCKFCYYNKARKGLTFLSDEKVLEGIRWAVCSGVKELYLLDPSLNARPGLKDLLKEIAKINPHGALALRSEIRAEWIDAEAAELFAAAGFTVFEIGLQSTCRKAQKLMGRNTDLTRFVEGVSHLKDHGILSTVDLIIGLPGDDLTSFSSSLRFVKENGLDDDVQVFPLALLPGTAFRQESESLGLRFQEKPPYTIIETPGFSPDEITLAMDWTESLLDMDLMSPPEVNLSWKTEGLPAHRSVTPEDRELMATFVVTNETTQDDARHAAARLSYPYQVVITPEATDDESVFRILAECVSRNPHTPCEIIWVEPDSLPDAVRIVAELPLFRPHFLDNELALLDHRPGNRAILCTLVSTDPHPLPVPMGRSLKRFYGDALPTRDALEDLNDADGAVIDAPDTEALQAWQESMAPHADEMFPIAFSDHGAMAYWRELTRDGDWVF</sequence>
<dbReference type="OrthoDB" id="9762608at2"/>
<comment type="cofactor">
    <cofactor evidence="1">
        <name>[4Fe-4S] cluster</name>
        <dbReference type="ChEBI" id="CHEBI:49883"/>
    </cofactor>
</comment>
<dbReference type="InterPro" id="IPR023404">
    <property type="entry name" value="rSAM_horseshoe"/>
</dbReference>
<dbReference type="InterPro" id="IPR006638">
    <property type="entry name" value="Elp3/MiaA/NifB-like_rSAM"/>
</dbReference>
<dbReference type="Pfam" id="PF04055">
    <property type="entry name" value="Radical_SAM"/>
    <property type="match status" value="1"/>
</dbReference>
<evidence type="ECO:0000259" key="6">
    <source>
        <dbReference type="PROSITE" id="PS51332"/>
    </source>
</evidence>
<dbReference type="SMART" id="SM00729">
    <property type="entry name" value="Elp3"/>
    <property type="match status" value="1"/>
</dbReference>
<dbReference type="PROSITE" id="PS51918">
    <property type="entry name" value="RADICAL_SAM"/>
    <property type="match status" value="1"/>
</dbReference>
<dbReference type="InterPro" id="IPR007197">
    <property type="entry name" value="rSAM"/>
</dbReference>
<reference evidence="8 9" key="1">
    <citation type="submission" date="2016-10" db="EMBL/GenBank/DDBJ databases">
        <authorList>
            <person name="de Groot N.N."/>
        </authorList>
    </citation>
    <scope>NUCLEOTIDE SEQUENCE [LARGE SCALE GENOMIC DNA]</scope>
    <source>
        <strain evidence="8 9">AA1</strain>
    </source>
</reference>
<dbReference type="Gene3D" id="3.40.50.280">
    <property type="entry name" value="Cobalamin-binding domain"/>
    <property type="match status" value="1"/>
</dbReference>
<dbReference type="RefSeq" id="WP_092209741.1">
    <property type="nucleotide sequence ID" value="NZ_FMUX01000004.1"/>
</dbReference>
<dbReference type="Pfam" id="PF02310">
    <property type="entry name" value="B12-binding"/>
    <property type="match status" value="1"/>
</dbReference>
<evidence type="ECO:0000259" key="7">
    <source>
        <dbReference type="PROSITE" id="PS51918"/>
    </source>
</evidence>
<dbReference type="PANTHER" id="PTHR43409:SF16">
    <property type="entry name" value="SLR0320 PROTEIN"/>
    <property type="match status" value="1"/>
</dbReference>
<accession>A0A1G5D8R9</accession>
<evidence type="ECO:0000313" key="9">
    <source>
        <dbReference type="Proteomes" id="UP000198870"/>
    </source>
</evidence>
<dbReference type="SUPFAM" id="SSF102114">
    <property type="entry name" value="Radical SAM enzymes"/>
    <property type="match status" value="1"/>
</dbReference>
<gene>
    <name evidence="8" type="ORF">SAMN05216233_10454</name>
</gene>
<dbReference type="PROSITE" id="PS51332">
    <property type="entry name" value="B12_BINDING"/>
    <property type="match status" value="1"/>
</dbReference>
<dbReference type="InterPro" id="IPR058240">
    <property type="entry name" value="rSAM_sf"/>
</dbReference>
<evidence type="ECO:0000256" key="1">
    <source>
        <dbReference type="ARBA" id="ARBA00001966"/>
    </source>
</evidence>
<dbReference type="AlphaFoldDB" id="A0A1G5D8R9"/>
<protein>
    <submittedName>
        <fullName evidence="8">Radical SAM superfamily enzyme YgiQ, UPF0313 family</fullName>
    </submittedName>
</protein>
<dbReference type="PANTHER" id="PTHR43409">
    <property type="entry name" value="ANAEROBIC MAGNESIUM-PROTOPORPHYRIN IX MONOMETHYL ESTER CYCLASE-RELATED"/>
    <property type="match status" value="1"/>
</dbReference>
<dbReference type="GO" id="GO:0046872">
    <property type="term" value="F:metal ion binding"/>
    <property type="evidence" value="ECO:0007669"/>
    <property type="project" value="UniProtKB-KW"/>
</dbReference>
<dbReference type="InterPro" id="IPR051198">
    <property type="entry name" value="BchE-like"/>
</dbReference>
<keyword evidence="2" id="KW-0949">S-adenosyl-L-methionine</keyword>
<feature type="domain" description="B12-binding" evidence="6">
    <location>
        <begin position="12"/>
        <end position="142"/>
    </location>
</feature>
<proteinExistence type="predicted"/>
<keyword evidence="3" id="KW-0479">Metal-binding</keyword>
<dbReference type="EMBL" id="FMUX01000004">
    <property type="protein sequence ID" value="SCY11112.1"/>
    <property type="molecule type" value="Genomic_DNA"/>
</dbReference>
<name>A0A1G5D8R9_9BACT</name>
<dbReference type="GO" id="GO:0051536">
    <property type="term" value="F:iron-sulfur cluster binding"/>
    <property type="evidence" value="ECO:0007669"/>
    <property type="project" value="UniProtKB-KW"/>
</dbReference>
<dbReference type="CDD" id="cd01335">
    <property type="entry name" value="Radical_SAM"/>
    <property type="match status" value="1"/>
</dbReference>